<sequence length="80" mass="8757">MYASGTRAGGGRCQWPACLITALNHSPSAARGWRFIPTVPSDPFAFVISMTPTTACHHLLMLAHMFLYITDAHNSHTKSK</sequence>
<proteinExistence type="predicted"/>
<dbReference type="Proteomes" id="UP000485058">
    <property type="component" value="Unassembled WGS sequence"/>
</dbReference>
<organism evidence="1 2">
    <name type="scientific">Haematococcus lacustris</name>
    <name type="common">Green alga</name>
    <name type="synonym">Haematococcus pluvialis</name>
    <dbReference type="NCBI Taxonomy" id="44745"/>
    <lineage>
        <taxon>Eukaryota</taxon>
        <taxon>Viridiplantae</taxon>
        <taxon>Chlorophyta</taxon>
        <taxon>core chlorophytes</taxon>
        <taxon>Chlorophyceae</taxon>
        <taxon>CS clade</taxon>
        <taxon>Chlamydomonadales</taxon>
        <taxon>Haematococcaceae</taxon>
        <taxon>Haematococcus</taxon>
    </lineage>
</organism>
<gene>
    <name evidence="1" type="ORF">HaLaN_31326</name>
</gene>
<reference evidence="1 2" key="1">
    <citation type="submission" date="2020-02" db="EMBL/GenBank/DDBJ databases">
        <title>Draft genome sequence of Haematococcus lacustris strain NIES-144.</title>
        <authorList>
            <person name="Morimoto D."/>
            <person name="Nakagawa S."/>
            <person name="Yoshida T."/>
            <person name="Sawayama S."/>
        </authorList>
    </citation>
    <scope>NUCLEOTIDE SEQUENCE [LARGE SCALE GENOMIC DNA]</scope>
    <source>
        <strain evidence="1 2">NIES-144</strain>
    </source>
</reference>
<evidence type="ECO:0000313" key="1">
    <source>
        <dbReference type="EMBL" id="GFH32154.1"/>
    </source>
</evidence>
<comment type="caution">
    <text evidence="1">The sequence shown here is derived from an EMBL/GenBank/DDBJ whole genome shotgun (WGS) entry which is preliminary data.</text>
</comment>
<name>A0A6A0AJC2_HAELA</name>
<dbReference type="AlphaFoldDB" id="A0A6A0AJC2"/>
<dbReference type="EMBL" id="BLLF01006316">
    <property type="protein sequence ID" value="GFH32154.1"/>
    <property type="molecule type" value="Genomic_DNA"/>
</dbReference>
<evidence type="ECO:0000313" key="2">
    <source>
        <dbReference type="Proteomes" id="UP000485058"/>
    </source>
</evidence>
<protein>
    <submittedName>
        <fullName evidence="1">Uncharacterized protein</fullName>
    </submittedName>
</protein>
<keyword evidence="2" id="KW-1185">Reference proteome</keyword>
<accession>A0A6A0AJC2</accession>